<evidence type="ECO:0000313" key="3">
    <source>
        <dbReference type="EMBL" id="MCP2310126.1"/>
    </source>
</evidence>
<dbReference type="InterPro" id="IPR036265">
    <property type="entry name" value="HIT-like_sf"/>
</dbReference>
<evidence type="ECO:0000313" key="4">
    <source>
        <dbReference type="Proteomes" id="UP001206483"/>
    </source>
</evidence>
<feature type="short sequence motif" description="Histidine triad motif" evidence="1">
    <location>
        <begin position="111"/>
        <end position="115"/>
    </location>
</feature>
<gene>
    <name evidence="3" type="ORF">FHR36_003259</name>
</gene>
<dbReference type="PANTHER" id="PTHR46648">
    <property type="entry name" value="HIT FAMILY PROTEIN 1"/>
    <property type="match status" value="1"/>
</dbReference>
<dbReference type="InterPro" id="IPR011146">
    <property type="entry name" value="HIT-like"/>
</dbReference>
<dbReference type="InterPro" id="IPR001310">
    <property type="entry name" value="Histidine_triad_HIT"/>
</dbReference>
<dbReference type="EMBL" id="JAMZDX010000003">
    <property type="protein sequence ID" value="MCP2310126.1"/>
    <property type="molecule type" value="Genomic_DNA"/>
</dbReference>
<dbReference type="SUPFAM" id="SSF54197">
    <property type="entry name" value="HIT-like"/>
    <property type="match status" value="1"/>
</dbReference>
<name>A0ABT1IZ37_9ACTN</name>
<keyword evidence="4" id="KW-1185">Reference proteome</keyword>
<dbReference type="RefSeq" id="WP_253797937.1">
    <property type="nucleotide sequence ID" value="NZ_BAAAUB010000022.1"/>
</dbReference>
<comment type="caution">
    <text evidence="3">The sequence shown here is derived from an EMBL/GenBank/DDBJ whole genome shotgun (WGS) entry which is preliminary data.</text>
</comment>
<feature type="domain" description="HIT" evidence="2">
    <location>
        <begin position="22"/>
        <end position="126"/>
    </location>
</feature>
<proteinExistence type="predicted"/>
<evidence type="ECO:0000259" key="2">
    <source>
        <dbReference type="PROSITE" id="PS51084"/>
    </source>
</evidence>
<dbReference type="Gene3D" id="3.30.428.10">
    <property type="entry name" value="HIT-like"/>
    <property type="match status" value="1"/>
</dbReference>
<dbReference type="PANTHER" id="PTHR46648:SF1">
    <property type="entry name" value="ADENOSINE 5'-MONOPHOSPHORAMIDASE HNT1"/>
    <property type="match status" value="1"/>
</dbReference>
<dbReference type="Proteomes" id="UP001206483">
    <property type="component" value="Unassembled WGS sequence"/>
</dbReference>
<protein>
    <submittedName>
        <fullName evidence="3">Diadenosine tetraphosphate (Ap4A) HIT family hydrolase</fullName>
    </submittedName>
</protein>
<keyword evidence="3" id="KW-0378">Hydrolase</keyword>
<reference evidence="3 4" key="1">
    <citation type="submission" date="2022-06" db="EMBL/GenBank/DDBJ databases">
        <title>Sequencing the genomes of 1000 actinobacteria strains.</title>
        <authorList>
            <person name="Klenk H.-P."/>
        </authorList>
    </citation>
    <scope>NUCLEOTIDE SEQUENCE [LARGE SCALE GENOMIC DNA]</scope>
    <source>
        <strain evidence="3 4">DSM 41656</strain>
    </source>
</reference>
<accession>A0ABT1IZ37</accession>
<sequence>MLIDDWDDRDDYEDCYTCRMSAEVEAGAAAAPRHRIAADEHWRVAHAFGTALPGWLVLVPRRHVTSIAELTDEEAALLGGWQVRLSRALGEVTGCVKTYVAQFAEREGFGHVHFHIVPRPADHPEELWGPRVFGALDGTRAAVSEAEMDELSLRLAAALGAA</sequence>
<dbReference type="PROSITE" id="PS51084">
    <property type="entry name" value="HIT_2"/>
    <property type="match status" value="1"/>
</dbReference>
<evidence type="ECO:0000256" key="1">
    <source>
        <dbReference type="PROSITE-ProRule" id="PRU00464"/>
    </source>
</evidence>
<dbReference type="GO" id="GO:0016787">
    <property type="term" value="F:hydrolase activity"/>
    <property type="evidence" value="ECO:0007669"/>
    <property type="project" value="UniProtKB-KW"/>
</dbReference>
<organism evidence="3 4">
    <name type="scientific">Kitasatospora paracochleata</name>
    <dbReference type="NCBI Taxonomy" id="58354"/>
    <lineage>
        <taxon>Bacteria</taxon>
        <taxon>Bacillati</taxon>
        <taxon>Actinomycetota</taxon>
        <taxon>Actinomycetes</taxon>
        <taxon>Kitasatosporales</taxon>
        <taxon>Streptomycetaceae</taxon>
        <taxon>Kitasatospora</taxon>
    </lineage>
</organism>